<dbReference type="CDD" id="cd06558">
    <property type="entry name" value="crotonase-like"/>
    <property type="match status" value="1"/>
</dbReference>
<dbReference type="InterPro" id="IPR029045">
    <property type="entry name" value="ClpP/crotonase-like_dom_sf"/>
</dbReference>
<accession>A0A8J6URH9</accession>
<organism evidence="3 4">
    <name type="scientific">Pelovirga terrestris</name>
    <dbReference type="NCBI Taxonomy" id="2771352"/>
    <lineage>
        <taxon>Bacteria</taxon>
        <taxon>Pseudomonadati</taxon>
        <taxon>Thermodesulfobacteriota</taxon>
        <taxon>Desulfuromonadia</taxon>
        <taxon>Geobacterales</taxon>
        <taxon>Geobacteraceae</taxon>
        <taxon>Pelovirga</taxon>
    </lineage>
</organism>
<dbReference type="InterPro" id="IPR014748">
    <property type="entry name" value="Enoyl-CoA_hydra_C"/>
</dbReference>
<keyword evidence="4" id="KW-1185">Reference proteome</keyword>
<dbReference type="GO" id="GO:0006635">
    <property type="term" value="P:fatty acid beta-oxidation"/>
    <property type="evidence" value="ECO:0007669"/>
    <property type="project" value="TreeGrafter"/>
</dbReference>
<comment type="similarity">
    <text evidence="1">Belongs to the enoyl-CoA hydratase/isomerase family.</text>
</comment>
<dbReference type="EMBL" id="JACWUN010000014">
    <property type="protein sequence ID" value="MBD1401386.1"/>
    <property type="molecule type" value="Genomic_DNA"/>
</dbReference>
<dbReference type="Proteomes" id="UP000632828">
    <property type="component" value="Unassembled WGS sequence"/>
</dbReference>
<evidence type="ECO:0000256" key="2">
    <source>
        <dbReference type="ARBA" id="ARBA00023239"/>
    </source>
</evidence>
<dbReference type="PANTHER" id="PTHR11941">
    <property type="entry name" value="ENOYL-COA HYDRATASE-RELATED"/>
    <property type="match status" value="1"/>
</dbReference>
<sequence length="258" mass="28286">MTETPILSRVEHHIGYITLNRPQALNTFTPEFSDLLDQSLWAMERDDDVRVIVIEARGKHFSVGISLEEFRGKTPLEARRFLHRIDAFYHTLNRLNKPTIAAVQGYAAANGAGLSFACDMTVATESAVFGTTAINVGLICLGPAVPLLRLVGRKKAMEMVLTGETMSATEAQRLGLVNRVVADDALAAETLKLAQTLTAKSPLALRAGKEGLRRLQDVPYHQGLENMDDLFAALTTCSDAEEGISAFLEKRSAQWQEC</sequence>
<dbReference type="Gene3D" id="3.90.226.10">
    <property type="entry name" value="2-enoyl-CoA Hydratase, Chain A, domain 1"/>
    <property type="match status" value="1"/>
</dbReference>
<dbReference type="PANTHER" id="PTHR11941:SF54">
    <property type="entry name" value="ENOYL-COA HYDRATASE, MITOCHONDRIAL"/>
    <property type="match status" value="1"/>
</dbReference>
<protein>
    <submittedName>
        <fullName evidence="3">Enoyl-CoA hydratase/isomerase family protein</fullName>
    </submittedName>
</protein>
<proteinExistence type="inferred from homology"/>
<dbReference type="Gene3D" id="1.10.12.10">
    <property type="entry name" value="Lyase 2-enoyl-coa Hydratase, Chain A, domain 2"/>
    <property type="match status" value="1"/>
</dbReference>
<dbReference type="AlphaFoldDB" id="A0A8J6URH9"/>
<dbReference type="SUPFAM" id="SSF52096">
    <property type="entry name" value="ClpP/crotonase"/>
    <property type="match status" value="1"/>
</dbReference>
<dbReference type="RefSeq" id="WP_191156954.1">
    <property type="nucleotide sequence ID" value="NZ_JACWUN010000014.1"/>
</dbReference>
<evidence type="ECO:0000313" key="4">
    <source>
        <dbReference type="Proteomes" id="UP000632828"/>
    </source>
</evidence>
<name>A0A8J6URH9_9BACT</name>
<dbReference type="Pfam" id="PF00378">
    <property type="entry name" value="ECH_1"/>
    <property type="match status" value="1"/>
</dbReference>
<gene>
    <name evidence="3" type="ORF">ICT70_11950</name>
</gene>
<evidence type="ECO:0000313" key="3">
    <source>
        <dbReference type="EMBL" id="MBD1401386.1"/>
    </source>
</evidence>
<comment type="caution">
    <text evidence="3">The sequence shown here is derived from an EMBL/GenBank/DDBJ whole genome shotgun (WGS) entry which is preliminary data.</text>
</comment>
<evidence type="ECO:0000256" key="1">
    <source>
        <dbReference type="ARBA" id="ARBA00005254"/>
    </source>
</evidence>
<dbReference type="GO" id="GO:0016829">
    <property type="term" value="F:lyase activity"/>
    <property type="evidence" value="ECO:0007669"/>
    <property type="project" value="UniProtKB-KW"/>
</dbReference>
<reference evidence="3" key="1">
    <citation type="submission" date="2020-09" db="EMBL/GenBank/DDBJ databases">
        <title>Pelobacter alkaliphilus sp. nov., a novel anaerobic arsenate-reducing bacterium from terrestrial mud volcano.</title>
        <authorList>
            <person name="Khomyakova M.A."/>
            <person name="Merkel A.Y."/>
            <person name="Slobodkin A.I."/>
        </authorList>
    </citation>
    <scope>NUCLEOTIDE SEQUENCE</scope>
    <source>
        <strain evidence="3">M08fum</strain>
    </source>
</reference>
<dbReference type="InterPro" id="IPR001753">
    <property type="entry name" value="Enoyl-CoA_hydra/iso"/>
</dbReference>
<keyword evidence="2" id="KW-0456">Lyase</keyword>